<proteinExistence type="predicted"/>
<dbReference type="Proteomes" id="UP001617907">
    <property type="component" value="Unassembled WGS sequence"/>
</dbReference>
<feature type="region of interest" description="Disordered" evidence="1">
    <location>
        <begin position="1"/>
        <end position="349"/>
    </location>
</feature>
<protein>
    <submittedName>
        <fullName evidence="2">Uncharacterized protein</fullName>
    </submittedName>
</protein>
<feature type="region of interest" description="Disordered" evidence="1">
    <location>
        <begin position="490"/>
        <end position="509"/>
    </location>
</feature>
<accession>A0ABW8HBM8</accession>
<feature type="compositionally biased region" description="Basic and acidic residues" evidence="1">
    <location>
        <begin position="208"/>
        <end position="226"/>
    </location>
</feature>
<dbReference type="EMBL" id="JBIVPC010000009">
    <property type="protein sequence ID" value="MFJ6038170.1"/>
    <property type="molecule type" value="Genomic_DNA"/>
</dbReference>
<feature type="compositionally biased region" description="Polar residues" evidence="1">
    <location>
        <begin position="49"/>
        <end position="59"/>
    </location>
</feature>
<feature type="region of interest" description="Disordered" evidence="1">
    <location>
        <begin position="379"/>
        <end position="470"/>
    </location>
</feature>
<feature type="compositionally biased region" description="Low complexity" evidence="1">
    <location>
        <begin position="497"/>
        <end position="509"/>
    </location>
</feature>
<comment type="caution">
    <text evidence="2">The sequence shown here is derived from an EMBL/GenBank/DDBJ whole genome shotgun (WGS) entry which is preliminary data.</text>
</comment>
<evidence type="ECO:0000256" key="1">
    <source>
        <dbReference type="SAM" id="MobiDB-lite"/>
    </source>
</evidence>
<feature type="compositionally biased region" description="Basic and acidic residues" evidence="1">
    <location>
        <begin position="285"/>
        <end position="303"/>
    </location>
</feature>
<feature type="compositionally biased region" description="Basic and acidic residues" evidence="1">
    <location>
        <begin position="444"/>
        <end position="470"/>
    </location>
</feature>
<gene>
    <name evidence="2" type="ORF">ACIQFM_18150</name>
</gene>
<evidence type="ECO:0000313" key="2">
    <source>
        <dbReference type="EMBL" id="MFJ6038170.1"/>
    </source>
</evidence>
<evidence type="ECO:0000313" key="3">
    <source>
        <dbReference type="Proteomes" id="UP001617907"/>
    </source>
</evidence>
<name>A0ABW8HBM8_9ACTN</name>
<sequence>MSAPVHGSSERPSAATLAAARQRREEGRGGSSSGSGTSAEQALLGLQASAGNQAATATVQRARGRTLERPPGTDTARPGSVPAARRAPAGLTRRGSAPGTLAGLGALGTGSGTRSASGAEVRPPGGTVEPDAGAETRGGTPEPVTATGTTAANRFPPSGRTRRGSDTDTRPEPAALTRRGSESGTHGLDIDPGLQAELDTAVEQARTAAERAAAERAAAEEAERRAALAARFTPSPRARRGSDTDTRPDPTTLTRRGSESGTHGLDIDPGLQAELDTAIEQARTAAERAAAERAAAEEAERRAALAARFTPSHRARRGSDTDTRPDPTTLTRRGSESGTHGLDVDPDLRAHLDTTREQARRAAERAAAEEAAARRAAALAARFTPSGRTRRGSDTDTRPDPAALTRRGSESGTHGLDITPGLQAELDTARDAARVTAAEGTGGEETRRTEKAPAGKKSDRLKEIAENADLGKRTLDPVDALGKGVQAPTAAGLGQKATEQAATAARPDATAAEAAGASSASALKHDAAAVGVSGATLSTGVELLALGASVADALRNLRTSLQKRAGAGFHNARRKAKVKAADAATSVASTGANAGAVAKEAIKVEGVASTAASAEASGVLSGVAGVAKSVRAFRKAGMAIHKRRQLKRLPDAETAHAGLLTGLKAPADAEERRAKAAYDEVLALQRELARGRPREGAQEALHAAVRTYEAAVEREVRVKLPYLQALDDARTVDATKKLATKKQASKIFKEGTGGLGEGLKGAGGIATVAIVATGALASNPAGWIVAAVGAGLVVVTAGYKGVRSGIGRFNEAHHPERYTPHGEEVPEAKPTWESLKHAMKVWKKVSRYKRQLAAHKLYAMLSRPDTQPELRRSAEELLVLLKAGPDDHGQSPAQWRASFADPDRKADWIKEITDQLGS</sequence>
<dbReference type="RefSeq" id="WP_350890124.1">
    <property type="nucleotide sequence ID" value="NZ_JBEOTR010000005.1"/>
</dbReference>
<keyword evidence="3" id="KW-1185">Reference proteome</keyword>
<reference evidence="2 3" key="1">
    <citation type="submission" date="2024-10" db="EMBL/GenBank/DDBJ databases">
        <title>The Natural Products Discovery Center: Release of the First 8490 Sequenced Strains for Exploring Actinobacteria Biosynthetic Diversity.</title>
        <authorList>
            <person name="Kalkreuter E."/>
            <person name="Kautsar S.A."/>
            <person name="Yang D."/>
            <person name="Bader C.D."/>
            <person name="Teijaro C.N."/>
            <person name="Fluegel L."/>
            <person name="Davis C.M."/>
            <person name="Simpson J.R."/>
            <person name="Lauterbach L."/>
            <person name="Steele A.D."/>
            <person name="Gui C."/>
            <person name="Meng S."/>
            <person name="Li G."/>
            <person name="Viehrig K."/>
            <person name="Ye F."/>
            <person name="Su P."/>
            <person name="Kiefer A.F."/>
            <person name="Nichols A."/>
            <person name="Cepeda A.J."/>
            <person name="Yan W."/>
            <person name="Fan B."/>
            <person name="Jiang Y."/>
            <person name="Adhikari A."/>
            <person name="Zheng C.-J."/>
            <person name="Schuster L."/>
            <person name="Cowan T.M."/>
            <person name="Smanski M.J."/>
            <person name="Chevrette M.G."/>
            <person name="De Carvalho L.P.S."/>
            <person name="Shen B."/>
        </authorList>
    </citation>
    <scope>NUCLEOTIDE SEQUENCE [LARGE SCALE GENOMIC DNA]</scope>
    <source>
        <strain evidence="2 3">NPDC093086</strain>
    </source>
</reference>
<feature type="compositionally biased region" description="Low complexity" evidence="1">
    <location>
        <begin position="95"/>
        <end position="104"/>
    </location>
</feature>
<organism evidence="2 3">
    <name type="scientific">Streptomyces ardesiacus</name>
    <dbReference type="NCBI Taxonomy" id="285564"/>
    <lineage>
        <taxon>Bacteria</taxon>
        <taxon>Bacillati</taxon>
        <taxon>Actinomycetota</taxon>
        <taxon>Actinomycetes</taxon>
        <taxon>Kitasatosporales</taxon>
        <taxon>Streptomycetaceae</taxon>
        <taxon>Streptomyces</taxon>
    </lineage>
</organism>